<evidence type="ECO:0000256" key="7">
    <source>
        <dbReference type="ARBA" id="ARBA00022643"/>
    </source>
</evidence>
<evidence type="ECO:0000313" key="20">
    <source>
        <dbReference type="RefSeq" id="XP_023180123.2"/>
    </source>
</evidence>
<dbReference type="Gene3D" id="3.20.20.70">
    <property type="entry name" value="Aldolase class I"/>
    <property type="match status" value="2"/>
</dbReference>
<dbReference type="Pfam" id="PF01645">
    <property type="entry name" value="Glu_synthase"/>
    <property type="match status" value="1"/>
</dbReference>
<evidence type="ECO:0000256" key="11">
    <source>
        <dbReference type="ARBA" id="ARBA00023004"/>
    </source>
</evidence>
<evidence type="ECO:0000259" key="18">
    <source>
        <dbReference type="PROSITE" id="PS51278"/>
    </source>
</evidence>
<organism evidence="19 20">
    <name type="scientific">Drosophila hydei</name>
    <name type="common">Fruit fly</name>
    <dbReference type="NCBI Taxonomy" id="7224"/>
    <lineage>
        <taxon>Eukaryota</taxon>
        <taxon>Metazoa</taxon>
        <taxon>Ecdysozoa</taxon>
        <taxon>Arthropoda</taxon>
        <taxon>Hexapoda</taxon>
        <taxon>Insecta</taxon>
        <taxon>Pterygota</taxon>
        <taxon>Neoptera</taxon>
        <taxon>Endopterygota</taxon>
        <taxon>Diptera</taxon>
        <taxon>Brachycera</taxon>
        <taxon>Muscomorpha</taxon>
        <taxon>Ephydroidea</taxon>
        <taxon>Drosophilidae</taxon>
        <taxon>Drosophila</taxon>
    </lineage>
</organism>
<protein>
    <recommendedName>
        <fullName evidence="16">glutamate synthase (ferredoxin)</fullName>
        <ecNumber evidence="16">1.4.7.1</ecNumber>
    </recommendedName>
</protein>
<keyword evidence="10" id="KW-0560">Oxidoreductase</keyword>
<dbReference type="InterPro" id="IPR029055">
    <property type="entry name" value="Ntn_hydrolases_N"/>
</dbReference>
<dbReference type="Gene3D" id="3.60.20.10">
    <property type="entry name" value="Glutamine Phosphoribosylpyrophosphate, subunit 1, domain 1"/>
    <property type="match status" value="1"/>
</dbReference>
<dbReference type="SUPFAM" id="SSF51395">
    <property type="entry name" value="FMN-linked oxidoreductases"/>
    <property type="match status" value="1"/>
</dbReference>
<comment type="cofactor">
    <cofactor evidence="2">
        <name>[3Fe-4S] cluster</name>
        <dbReference type="ChEBI" id="CHEBI:21137"/>
    </cofactor>
</comment>
<dbReference type="Pfam" id="PF04898">
    <property type="entry name" value="Glu_syn_central"/>
    <property type="match status" value="1"/>
</dbReference>
<dbReference type="InterPro" id="IPR013785">
    <property type="entry name" value="Aldolase_TIM"/>
</dbReference>
<feature type="domain" description="Glutamine amidotransferase type-2" evidence="18">
    <location>
        <begin position="87"/>
        <end position="480"/>
    </location>
</feature>
<keyword evidence="5" id="KW-0028">Amino-acid biosynthesis</keyword>
<keyword evidence="6" id="KW-0285">Flavoprotein</keyword>
<dbReference type="GO" id="GO:0016040">
    <property type="term" value="F:glutamate synthase (NADH) activity"/>
    <property type="evidence" value="ECO:0007669"/>
    <property type="project" value="TreeGrafter"/>
</dbReference>
<evidence type="ECO:0000256" key="9">
    <source>
        <dbReference type="ARBA" id="ARBA00022962"/>
    </source>
</evidence>
<dbReference type="PANTHER" id="PTHR11938:SF133">
    <property type="entry name" value="GLUTAMATE SYNTHASE (NADH)"/>
    <property type="match status" value="1"/>
</dbReference>
<dbReference type="InterPro" id="IPR050711">
    <property type="entry name" value="ET-N_metabolism_enzyme"/>
</dbReference>
<dbReference type="GO" id="GO:0046872">
    <property type="term" value="F:metal ion binding"/>
    <property type="evidence" value="ECO:0007669"/>
    <property type="project" value="UniProtKB-KW"/>
</dbReference>
<evidence type="ECO:0000256" key="14">
    <source>
        <dbReference type="ARBA" id="ARBA00023291"/>
    </source>
</evidence>
<dbReference type="Pfam" id="PF00310">
    <property type="entry name" value="GATase_2"/>
    <property type="match status" value="1"/>
</dbReference>
<proteinExistence type="inferred from homology"/>
<evidence type="ECO:0000256" key="4">
    <source>
        <dbReference type="ARBA" id="ARBA00009716"/>
    </source>
</evidence>
<keyword evidence="13" id="KW-0314">Glutamate biosynthesis</keyword>
<evidence type="ECO:0000256" key="3">
    <source>
        <dbReference type="ARBA" id="ARBA00004802"/>
    </source>
</evidence>
<evidence type="ECO:0000256" key="15">
    <source>
        <dbReference type="ARBA" id="ARBA00037928"/>
    </source>
</evidence>
<evidence type="ECO:0000256" key="10">
    <source>
        <dbReference type="ARBA" id="ARBA00023002"/>
    </source>
</evidence>
<dbReference type="OrthoDB" id="4327079at2759"/>
<dbReference type="GeneID" id="111605684"/>
<evidence type="ECO:0000256" key="13">
    <source>
        <dbReference type="ARBA" id="ARBA00023164"/>
    </source>
</evidence>
<dbReference type="AlphaFoldDB" id="A0A6J1MSY9"/>
<dbReference type="InterPro" id="IPR002932">
    <property type="entry name" value="Glu_synthdom"/>
</dbReference>
<keyword evidence="9" id="KW-0315">Glutamine amidotransferase</keyword>
<dbReference type="FunFam" id="3.20.20.70:FF:000314">
    <property type="entry name" value="Uncharacterized protein, isoform E"/>
    <property type="match status" value="1"/>
</dbReference>
<evidence type="ECO:0000256" key="6">
    <source>
        <dbReference type="ARBA" id="ARBA00022630"/>
    </source>
</evidence>
<dbReference type="RefSeq" id="XP_023180123.2">
    <property type="nucleotide sequence ID" value="XM_023324355.2"/>
</dbReference>
<dbReference type="FunFam" id="3.20.20.70:FF:000031">
    <property type="entry name" value="Glutamate synthase 1 [NADH]"/>
    <property type="match status" value="1"/>
</dbReference>
<evidence type="ECO:0000256" key="8">
    <source>
        <dbReference type="ARBA" id="ARBA00022723"/>
    </source>
</evidence>
<dbReference type="SUPFAM" id="SSF56235">
    <property type="entry name" value="N-terminal nucleophile aminohydrolases (Ntn hydrolases)"/>
    <property type="match status" value="1"/>
</dbReference>
<sequence>MAPITTDNCEFECATSVESGNNTDNFENDINIDNERFVSSASNDSNLSQVQAEEHVAEQQEQQPKQMPWEAPGKQGLYDPQNEHEACGVGFIVAIDGKRSHKILRDAQTLSERMNHRGACACDNDTGDGAGVLASIPHGLYAKALAEKGVTLPELGNYATGIFYLDEAQHASAEAEFNELAESLGLSVLAWRTVPANQQAIGVVARKSEPLSRQVFVARPEGSDEKTFERQVFVLRKRASHELAKQGRRFYICSLSDRTVVYKGLFTSDQLWEYYTDLKDPEFETYMALVHTRFSTNTFPSWERAHPLRVLAHNGEINTLRGNVNLMKAREGVMQSELFGDQLKKLYPVVEPNLSDSGSFDCVLEFITMASDRSLPESVMTMVPEAWQNDRTMPQEKRDFYQWAACVMEPWDGPALISFTDGRYIGAVLDRNGLRPSRFYVTKENVLVMASEVGVYDVDPSQVTLKSRLKPGRMLLVDTKEQKLIQDIELKSRIAKSRPHSEWLQQKMITLDEIRNANVLNTPIVEPPKPPASQRGIFDPRLSLFGYTTETVNMLLIPMFQNKKEALGSMGNDAPLACLSGFQPIPYEYFKQLFAQVTNPPIDPFREKVVMSMQCPLGPEANLLQPSAQQVHRIWLPNPILSIPDTQLLKRNTHRGWKTKVLDITFQYSEGSRGYMECIDRICREGASAAQAGYQLIVLSDREAGANEHVAVSALLALGALHHHLIETLQRMKVGIIVETAEAREVHHVCVLLGYGADAICPYLAFELAQALRDDGVISADVTDKQIYAAYAQAIDTGIAKVMAKMGISTLQSYKSAQIFEAVGLGNEIIYKCFRGTQSRIGGVTLEILAKEGLERFQLTYGKVSPDTHILRNPGQYHWRHGGEAHINEPSSIGSLQEAAVNKNQNAFEAFKKTTLDSVKKCALRGQLEFVTDRQKIDISEVEPASEIVKRFATGAMSFGSISLEAHQTLSITMNRIGGKSNTGEGGEDSDRYLNQDPNNSRRSAIKQVASGRFGVTASYLANADDLQIKMAQGAKPGEGGELPGYKVTKDIAKTRKSVPGVGLISPPPHHDIYSIEDLAELIYDLKCSNPNARISVKLVSEVGVGVVASGVAKGKAEHIVISGHDGGTGASSWTGIKNAGLPWELGVAETHQVLVLNNLRSR</sequence>
<name>A0A6J1MSY9_DROHY</name>
<dbReference type="PROSITE" id="PS51278">
    <property type="entry name" value="GATASE_TYPE_2"/>
    <property type="match status" value="1"/>
</dbReference>
<dbReference type="GO" id="GO:0006537">
    <property type="term" value="P:glutamate biosynthetic process"/>
    <property type="evidence" value="ECO:0007669"/>
    <property type="project" value="UniProtKB-KW"/>
</dbReference>
<dbReference type="GO" id="GO:0016041">
    <property type="term" value="F:glutamate synthase (ferredoxin) activity"/>
    <property type="evidence" value="ECO:0007669"/>
    <property type="project" value="UniProtKB-EC"/>
</dbReference>
<dbReference type="CDD" id="cd00713">
    <property type="entry name" value="GltS"/>
    <property type="match status" value="1"/>
</dbReference>
<evidence type="ECO:0000256" key="17">
    <source>
        <dbReference type="SAM" id="MobiDB-lite"/>
    </source>
</evidence>
<evidence type="ECO:0000256" key="5">
    <source>
        <dbReference type="ARBA" id="ARBA00022605"/>
    </source>
</evidence>
<keyword evidence="8" id="KW-0479">Metal-binding</keyword>
<reference evidence="20" key="1">
    <citation type="submission" date="2025-08" db="UniProtKB">
        <authorList>
            <consortium name="RefSeq"/>
        </authorList>
    </citation>
    <scope>IDENTIFICATION</scope>
    <source>
        <strain evidence="20">15085-1641.00</strain>
        <tissue evidence="20">Whole body</tissue>
    </source>
</reference>
<feature type="region of interest" description="Disordered" evidence="17">
    <location>
        <begin position="42"/>
        <end position="77"/>
    </location>
</feature>
<comment type="pathway">
    <text evidence="15">Amino-acid biosynthesis; L-glutamate biosynthesis via GLT pathway; L-glutamate from 2-oxoglutarate and L-glutamine (ferredoxin route): step 1/1.</text>
</comment>
<evidence type="ECO:0000256" key="1">
    <source>
        <dbReference type="ARBA" id="ARBA00001917"/>
    </source>
</evidence>
<dbReference type="EC" id="1.4.7.1" evidence="16"/>
<dbReference type="NCBIfam" id="NF008730">
    <property type="entry name" value="PRK11750.1"/>
    <property type="match status" value="1"/>
</dbReference>
<dbReference type="PANTHER" id="PTHR11938">
    <property type="entry name" value="FAD NADPH DEHYDROGENASE/OXIDOREDUCTASE"/>
    <property type="match status" value="1"/>
</dbReference>
<evidence type="ECO:0000313" key="19">
    <source>
        <dbReference type="Proteomes" id="UP000504633"/>
    </source>
</evidence>
<evidence type="ECO:0000256" key="2">
    <source>
        <dbReference type="ARBA" id="ARBA00001927"/>
    </source>
</evidence>
<evidence type="ECO:0000256" key="16">
    <source>
        <dbReference type="ARBA" id="ARBA00039085"/>
    </source>
</evidence>
<dbReference type="GO" id="GO:0019676">
    <property type="term" value="P:ammonia assimilation cycle"/>
    <property type="evidence" value="ECO:0007669"/>
    <property type="project" value="TreeGrafter"/>
</dbReference>
<gene>
    <name evidence="20" type="primary">LOC111605684</name>
</gene>
<comment type="similarity">
    <text evidence="4">Belongs to the glutamate synthase family.</text>
</comment>
<keyword evidence="14" id="KW-0003">3Fe-4S</keyword>
<dbReference type="GO" id="GO:0051538">
    <property type="term" value="F:3 iron, 4 sulfur cluster binding"/>
    <property type="evidence" value="ECO:0007669"/>
    <property type="project" value="UniProtKB-KW"/>
</dbReference>
<keyword evidence="7" id="KW-0288">FMN</keyword>
<keyword evidence="11" id="KW-0408">Iron</keyword>
<comment type="pathway">
    <text evidence="3">Energy metabolism; nitrogen metabolism.</text>
</comment>
<dbReference type="CDD" id="cd02808">
    <property type="entry name" value="GltS_FMN"/>
    <property type="match status" value="1"/>
</dbReference>
<feature type="region of interest" description="Disordered" evidence="17">
    <location>
        <begin position="975"/>
        <end position="1001"/>
    </location>
</feature>
<accession>A0A6J1MSY9</accession>
<comment type="cofactor">
    <cofactor evidence="1">
        <name>FMN</name>
        <dbReference type="ChEBI" id="CHEBI:58210"/>
    </cofactor>
</comment>
<evidence type="ECO:0000256" key="12">
    <source>
        <dbReference type="ARBA" id="ARBA00023014"/>
    </source>
</evidence>
<dbReference type="InterPro" id="IPR017932">
    <property type="entry name" value="GATase_2_dom"/>
</dbReference>
<dbReference type="InterPro" id="IPR006982">
    <property type="entry name" value="Glu_synth_centr_N"/>
</dbReference>
<dbReference type="Proteomes" id="UP000504633">
    <property type="component" value="Unplaced"/>
</dbReference>
<keyword evidence="19" id="KW-1185">Reference proteome</keyword>
<dbReference type="FunFam" id="3.60.20.10:FF:000001">
    <property type="entry name" value="Glutamate synthase, large subunit"/>
    <property type="match status" value="1"/>
</dbReference>
<keyword evidence="12" id="KW-0411">Iron-sulfur</keyword>